<evidence type="ECO:0008006" key="4">
    <source>
        <dbReference type="Google" id="ProtNLM"/>
    </source>
</evidence>
<feature type="compositionally biased region" description="Polar residues" evidence="1">
    <location>
        <begin position="1"/>
        <end position="10"/>
    </location>
</feature>
<feature type="compositionally biased region" description="Basic and acidic residues" evidence="1">
    <location>
        <begin position="218"/>
        <end position="231"/>
    </location>
</feature>
<reference evidence="2 3" key="1">
    <citation type="journal article" date="2023" name="IScience">
        <title>Expanded male sex-determining region conserved during the evolution of homothallism in the green alga Volvox.</title>
        <authorList>
            <person name="Yamamoto K."/>
            <person name="Matsuzaki R."/>
            <person name="Mahakham W."/>
            <person name="Heman W."/>
            <person name="Sekimoto H."/>
            <person name="Kawachi M."/>
            <person name="Minakuchi Y."/>
            <person name="Toyoda A."/>
            <person name="Nozaki H."/>
        </authorList>
    </citation>
    <scope>NUCLEOTIDE SEQUENCE [LARGE SCALE GENOMIC DNA]</scope>
    <source>
        <strain evidence="2 3">NIES-4468</strain>
    </source>
</reference>
<keyword evidence="3" id="KW-1185">Reference proteome</keyword>
<feature type="compositionally biased region" description="Polar residues" evidence="1">
    <location>
        <begin position="232"/>
        <end position="253"/>
    </location>
</feature>
<comment type="caution">
    <text evidence="2">The sequence shown here is derived from an EMBL/GenBank/DDBJ whole genome shotgun (WGS) entry which is preliminary data.</text>
</comment>
<protein>
    <recommendedName>
        <fullName evidence="4">Glycosyltransferase family 92 protein</fullName>
    </recommendedName>
</protein>
<evidence type="ECO:0000256" key="1">
    <source>
        <dbReference type="SAM" id="MobiDB-lite"/>
    </source>
</evidence>
<sequence>MSSSLSQPPSNGGRPRTKGAMAPGSGIDCTGLVRGALSGNIGASPFCVLSTAPELPASTGICVTASRTALNTTRQGHAGLSLRRANSTSNSTVKRSVSGGLVSGTAAVPSTGRRNVFLGRVGAVLLVLQAVLACVLLSRPSLYHSLGEIVKSASVAHLAPQGGHRPVDIAEVDETSTIAIVSKLAAESRRSAQAGTAGARRERMWPTLADLAIWRQKRDEQNQDGSSESHQRQQQVKESTSSSKPVRLTTSKGTDGIANRAVDDKTAMATRKSGTEPVETEVARTAAIGGDRAVSGVNMLNITVGTATTAAGKTFPFAKPVMAFPGRIANPPIIVGVVFYGRRDRVRILDCYLQRNMASNGGLLTYVVFVTATWQPEDVEFLDRLIAMRGGEYRKLYPQRLDKGYTGHYAWMDPATIYVKIDDDVVYISDDAIDHMLFALNLNRYHLISANVVNHQPLELPHSQSGAHYTYEQARPGDKRSWQPVMRPAVAASTSKDGAGRRAGGAPVLKPVPFVDNGWDVWGDWRRATNVHYSFLANLASGRLSVYNFPPNEQLWDFNKHVGYTRWRINMIMFKAANIDVHVYNMSSTVDTYPGDDEDYITRILPKQLNRTSAAVSEALAVHFSFFMQRAGLENNTDLLDRYTLLAEQTCGRLVPISP</sequence>
<accession>A0ABQ5SLW7</accession>
<dbReference type="Proteomes" id="UP001165090">
    <property type="component" value="Unassembled WGS sequence"/>
</dbReference>
<feature type="region of interest" description="Disordered" evidence="1">
    <location>
        <begin position="1"/>
        <end position="23"/>
    </location>
</feature>
<evidence type="ECO:0000313" key="2">
    <source>
        <dbReference type="EMBL" id="GLI70423.1"/>
    </source>
</evidence>
<evidence type="ECO:0000313" key="3">
    <source>
        <dbReference type="Proteomes" id="UP001165090"/>
    </source>
</evidence>
<organism evidence="2 3">
    <name type="scientific">Volvox africanus</name>
    <dbReference type="NCBI Taxonomy" id="51714"/>
    <lineage>
        <taxon>Eukaryota</taxon>
        <taxon>Viridiplantae</taxon>
        <taxon>Chlorophyta</taxon>
        <taxon>core chlorophytes</taxon>
        <taxon>Chlorophyceae</taxon>
        <taxon>CS clade</taxon>
        <taxon>Chlamydomonadales</taxon>
        <taxon>Volvocaceae</taxon>
        <taxon>Volvox</taxon>
    </lineage>
</organism>
<gene>
    <name evidence="2" type="ORF">VaNZ11_015330</name>
</gene>
<proteinExistence type="predicted"/>
<feature type="region of interest" description="Disordered" evidence="1">
    <location>
        <begin position="218"/>
        <end position="281"/>
    </location>
</feature>
<name>A0ABQ5SLW7_9CHLO</name>
<dbReference type="EMBL" id="BSDZ01000094">
    <property type="protein sequence ID" value="GLI70423.1"/>
    <property type="molecule type" value="Genomic_DNA"/>
</dbReference>